<feature type="coiled-coil region" evidence="12">
    <location>
        <begin position="447"/>
        <end position="516"/>
    </location>
</feature>
<dbReference type="GO" id="GO:0007076">
    <property type="term" value="P:mitotic chromosome condensation"/>
    <property type="evidence" value="ECO:0007669"/>
    <property type="project" value="TreeGrafter"/>
</dbReference>
<evidence type="ECO:0000256" key="5">
    <source>
        <dbReference type="ARBA" id="ARBA00022776"/>
    </source>
</evidence>
<dbReference type="FunFam" id="3.40.50.300:FF:000585">
    <property type="entry name" value="Structural maintenance of chromosomes 4"/>
    <property type="match status" value="1"/>
</dbReference>
<comment type="caution">
    <text evidence="14">The sequence shown here is derived from an EMBL/GenBank/DDBJ whole genome shotgun (WGS) entry which is preliminary data.</text>
</comment>
<dbReference type="SUPFAM" id="SSF75553">
    <property type="entry name" value="Smc hinge domain"/>
    <property type="match status" value="1"/>
</dbReference>
<keyword evidence="3" id="KW-0132">Cell division</keyword>
<evidence type="ECO:0000256" key="11">
    <source>
        <dbReference type="PIRNR" id="PIRNR005719"/>
    </source>
</evidence>
<evidence type="ECO:0000256" key="2">
    <source>
        <dbReference type="ARBA" id="ARBA00006005"/>
    </source>
</evidence>
<evidence type="ECO:0000256" key="9">
    <source>
        <dbReference type="ARBA" id="ARBA00023242"/>
    </source>
</evidence>
<dbReference type="GO" id="GO:0005524">
    <property type="term" value="F:ATP binding"/>
    <property type="evidence" value="ECO:0007669"/>
    <property type="project" value="UniProtKB-KW"/>
</dbReference>
<keyword evidence="6" id="KW-0067">ATP-binding</keyword>
<organism evidence="14 15">
    <name type="scientific">Chlorella sorokiniana</name>
    <name type="common">Freshwater green alga</name>
    <dbReference type="NCBI Taxonomy" id="3076"/>
    <lineage>
        <taxon>Eukaryota</taxon>
        <taxon>Viridiplantae</taxon>
        <taxon>Chlorophyta</taxon>
        <taxon>core chlorophytes</taxon>
        <taxon>Trebouxiophyceae</taxon>
        <taxon>Chlorellales</taxon>
        <taxon>Chlorellaceae</taxon>
        <taxon>Chlorella clade</taxon>
        <taxon>Chlorella</taxon>
    </lineage>
</organism>
<evidence type="ECO:0000256" key="3">
    <source>
        <dbReference type="ARBA" id="ARBA00022618"/>
    </source>
</evidence>
<protein>
    <recommendedName>
        <fullName evidence="11">Structural maintenance of chromosomes protein</fullName>
    </recommendedName>
</protein>
<gene>
    <name evidence="14" type="ORF">C2E21_3823</name>
</gene>
<keyword evidence="10" id="KW-0131">Cell cycle</keyword>
<evidence type="ECO:0000256" key="6">
    <source>
        <dbReference type="ARBA" id="ARBA00022840"/>
    </source>
</evidence>
<evidence type="ECO:0000313" key="14">
    <source>
        <dbReference type="EMBL" id="PRW57046.1"/>
    </source>
</evidence>
<evidence type="ECO:0000256" key="7">
    <source>
        <dbReference type="ARBA" id="ARBA00023054"/>
    </source>
</evidence>
<keyword evidence="15" id="KW-1185">Reference proteome</keyword>
<dbReference type="InterPro" id="IPR036277">
    <property type="entry name" value="SMC_hinge_sf"/>
</dbReference>
<feature type="domain" description="SMC hinge" evidence="13">
    <location>
        <begin position="547"/>
        <end position="663"/>
    </location>
</feature>
<dbReference type="InterPro" id="IPR024704">
    <property type="entry name" value="SMC"/>
</dbReference>
<dbReference type="SUPFAM" id="SSF48403">
    <property type="entry name" value="Ankyrin repeat"/>
    <property type="match status" value="1"/>
</dbReference>
<dbReference type="SUPFAM" id="SSF52540">
    <property type="entry name" value="P-loop containing nucleoside triphosphate hydrolases"/>
    <property type="match status" value="1"/>
</dbReference>
<sequence>MAAPTPGRGGAPPPRLMITEMVLENFKSYAGAQRVGPFHKSFSSVVGPNGSGKSNVIDAMLFVFGKRAKQLRLNKVSELIHNSTHHRNLEMARVSVHFQEIVDLDDEAFEVVPDSQFVISRTATRDNKSDYYIDGRRSNFTEVTALLKGKGVDLDNNRFLILQGEVEQISMMKPKGQTEHDTGLLEYLEDIIGTDKYIPQLEASSKRLEELSERRQGMVARVKAAQKERDALAGDKAAAEEYLTKERECLGAQSLLAQVLARNAQKNVAKIEGNLEKLEERLAHEKEKFQEYEVVLKQHEERFNVVNGEHQGIAKELEKAQAEFKEFERKDIKFREDLKHLKAKLKKLDEKMAKDGAKAQDLQAEVQRLQEDVPALQARAADLELQLAKAQEVRASLEEGIRDEVEGYRAQLEGVKAELAPWEAQMKEVQSRIDVAASERDLLTKAHEDAKQRFADAQLSLKAAQETARNKAGQIKEMEASVEKHRRQAEKAGAAEAAAQQQVAGLEAALREVRGRVEQRRSDITSQTSQGAVVKALMEARRRGDIDGIHGRLGDLGAIAKEFDIAVSTSCPALDYIVVDTTSAAQRCVELLRQRQLGVATFLILEKQQHLAGAAKEKKQPPEGVKRLYDLVNCKNDQHRIAFYYAMRDTIVAQDLDQASRIAYGQDRRWRRVVTLKGEMINESGTMTGGGGKPRGGRMCIGSGAPKSVDPRAAEAELQSAEAELAASQEALREARAALSDAEADAKNAERMMTDLETAIPKARMEADAALATAADLQARLGELEAATKVSGEDAARLKALASEISKEEKALGELRRKSEGLAKRAEALQVQIDGAGGEKLRRQRALCDKLQEDITACESEATKKEVQVGAVQKQLEKLGKEGAKSQAEKEKMEAQREATMQEFKALEDAAFQVCAAVEQIKAQLVGKEEELAATRAEYDKKKKEVSIIRQVEVDIANEIELQRGSHKEERGKLKLWSGKSKEAAAAIAERDGAEPAPAGEEELAGQDPKELNYRITMLEEEMNRMEVDLEAIEKWRTKDGEYAERARELEEATKERDEVRREHEDLRKKRLDEFMAGFNVIGLKLKEMYQMITLGGDAELELVDSLDPFSEGILFSVRPPKKSWKNIANLSGGEKTLSSLSLVFALHHYKPTPLYVMDEIDAALDFKNVSIVGNYIKDRTKNAQFVIISLRNNMFELADRLVGIYKTDNATKSVAINPSSFLVGQPQQCGGARAGVAAAAGGELDQEQRPPPVATARTSGASLLVSREFPESPLRGTMARERSWLQRLVDEAEQGNPEAIQRLQEQQSLPWQDQLRDAAHCGVTALVHELLASPPPEPHSSAIEAALRAGCSQYSNSEVVQLLAAHATAASVQQLASCLCDAARTGTPGMVRALLELAPGAADYFQTASWYRKPGRFVENIWVSCDGVTALHLAARRHWGPAGELQALLQANPNAIYAAVEGEDELEGQLPLHWAARG</sequence>
<reference evidence="14 15" key="1">
    <citation type="journal article" date="2018" name="Plant J.">
        <title>Genome sequences of Chlorella sorokiniana UTEX 1602 and Micractinium conductrix SAG 241.80: implications to maltose excretion by a green alga.</title>
        <authorList>
            <person name="Arriola M.B."/>
            <person name="Velmurugan N."/>
            <person name="Zhang Y."/>
            <person name="Plunkett M.H."/>
            <person name="Hondzo H."/>
            <person name="Barney B.M."/>
        </authorList>
    </citation>
    <scope>NUCLEOTIDE SEQUENCE [LARGE SCALE GENOMIC DNA]</scope>
    <source>
        <strain evidence="15">UTEX 1602</strain>
    </source>
</reference>
<keyword evidence="8" id="KW-0226">DNA condensation</keyword>
<feature type="coiled-coil region" evidence="12">
    <location>
        <begin position="261"/>
        <end position="400"/>
    </location>
</feature>
<dbReference type="EMBL" id="LHPG02000007">
    <property type="protein sequence ID" value="PRW57046.1"/>
    <property type="molecule type" value="Genomic_DNA"/>
</dbReference>
<keyword evidence="7 12" id="KW-0175">Coiled coil</keyword>
<dbReference type="GO" id="GO:0000796">
    <property type="term" value="C:condensin complex"/>
    <property type="evidence" value="ECO:0007669"/>
    <property type="project" value="TreeGrafter"/>
</dbReference>
<dbReference type="Gene3D" id="3.40.50.300">
    <property type="entry name" value="P-loop containing nucleotide triphosphate hydrolases"/>
    <property type="match status" value="2"/>
</dbReference>
<dbReference type="Gene3D" id="1.25.40.20">
    <property type="entry name" value="Ankyrin repeat-containing domain"/>
    <property type="match status" value="1"/>
</dbReference>
<evidence type="ECO:0000256" key="12">
    <source>
        <dbReference type="SAM" id="Coils"/>
    </source>
</evidence>
<dbReference type="GO" id="GO:0051301">
    <property type="term" value="P:cell division"/>
    <property type="evidence" value="ECO:0007669"/>
    <property type="project" value="UniProtKB-KW"/>
</dbReference>
<dbReference type="SUPFAM" id="SSF57997">
    <property type="entry name" value="Tropomyosin"/>
    <property type="match status" value="1"/>
</dbReference>
<dbReference type="STRING" id="3076.A0A2P6TSL6"/>
<dbReference type="InterPro" id="IPR027417">
    <property type="entry name" value="P-loop_NTPase"/>
</dbReference>
<dbReference type="Proteomes" id="UP000239899">
    <property type="component" value="Unassembled WGS sequence"/>
</dbReference>
<evidence type="ECO:0000259" key="13">
    <source>
        <dbReference type="SMART" id="SM00968"/>
    </source>
</evidence>
<evidence type="ECO:0000256" key="1">
    <source>
        <dbReference type="ARBA" id="ARBA00004123"/>
    </source>
</evidence>
<dbReference type="InterPro" id="IPR010935">
    <property type="entry name" value="SMC_hinge"/>
</dbReference>
<keyword evidence="5" id="KW-0498">Mitosis</keyword>
<comment type="similarity">
    <text evidence="2">Belongs to the SMC family. SMC4 subfamily.</text>
</comment>
<proteinExistence type="inferred from homology"/>
<keyword evidence="4" id="KW-0547">Nucleotide-binding</keyword>
<keyword evidence="9 11" id="KW-0539">Nucleus</keyword>
<evidence type="ECO:0000256" key="4">
    <source>
        <dbReference type="ARBA" id="ARBA00022741"/>
    </source>
</evidence>
<accession>A0A2P6TSL6</accession>
<dbReference type="PANTHER" id="PTHR18937">
    <property type="entry name" value="STRUCTURAL MAINTENANCE OF CHROMOSOMES SMC FAMILY MEMBER"/>
    <property type="match status" value="1"/>
</dbReference>
<dbReference type="OrthoDB" id="5575062at2759"/>
<dbReference type="Gene3D" id="1.20.1060.20">
    <property type="match status" value="1"/>
</dbReference>
<dbReference type="Pfam" id="PF02463">
    <property type="entry name" value="SMC_N"/>
    <property type="match status" value="1"/>
</dbReference>
<feature type="coiled-coil region" evidence="12">
    <location>
        <begin position="1016"/>
        <end position="1070"/>
    </location>
</feature>
<dbReference type="GO" id="GO:0005634">
    <property type="term" value="C:nucleus"/>
    <property type="evidence" value="ECO:0007669"/>
    <property type="project" value="UniProtKB-SubCell"/>
</dbReference>
<dbReference type="InterPro" id="IPR036770">
    <property type="entry name" value="Ankyrin_rpt-contain_sf"/>
</dbReference>
<dbReference type="GO" id="GO:0016887">
    <property type="term" value="F:ATP hydrolysis activity"/>
    <property type="evidence" value="ECO:0007669"/>
    <property type="project" value="InterPro"/>
</dbReference>
<dbReference type="PANTHER" id="PTHR18937:SF172">
    <property type="entry name" value="STRUCTURAL MAINTENANCE OF CHROMOSOMES PROTEIN"/>
    <property type="match status" value="1"/>
</dbReference>
<dbReference type="SMART" id="SM00968">
    <property type="entry name" value="SMC_hinge"/>
    <property type="match status" value="1"/>
</dbReference>
<dbReference type="Gene3D" id="1.10.287.1490">
    <property type="match status" value="2"/>
</dbReference>
<evidence type="ECO:0000256" key="10">
    <source>
        <dbReference type="ARBA" id="ARBA00023306"/>
    </source>
</evidence>
<dbReference type="Gene3D" id="3.30.70.1620">
    <property type="match status" value="1"/>
</dbReference>
<dbReference type="FunFam" id="3.40.50.300:FF:000481">
    <property type="entry name" value="Structural maintenance of chromosomes 4"/>
    <property type="match status" value="1"/>
</dbReference>
<evidence type="ECO:0000313" key="15">
    <source>
        <dbReference type="Proteomes" id="UP000239899"/>
    </source>
</evidence>
<dbReference type="Pfam" id="PF06470">
    <property type="entry name" value="SMC_hinge"/>
    <property type="match status" value="1"/>
</dbReference>
<feature type="coiled-coil region" evidence="12">
    <location>
        <begin position="201"/>
        <end position="228"/>
    </location>
</feature>
<comment type="subcellular location">
    <subcellularLocation>
        <location evidence="1 11">Nucleus</location>
    </subcellularLocation>
</comment>
<name>A0A2P6TSL6_CHLSO</name>
<evidence type="ECO:0000256" key="8">
    <source>
        <dbReference type="ARBA" id="ARBA00023067"/>
    </source>
</evidence>
<dbReference type="InterPro" id="IPR003395">
    <property type="entry name" value="RecF/RecN/SMC_N"/>
</dbReference>
<feature type="coiled-coil region" evidence="12">
    <location>
        <begin position="718"/>
        <end position="945"/>
    </location>
</feature>
<dbReference type="PIRSF" id="PIRSF005719">
    <property type="entry name" value="SMC"/>
    <property type="match status" value="1"/>
</dbReference>